<dbReference type="PANTHER" id="PTHR37302:SF1">
    <property type="entry name" value="PROTEIN DINB"/>
    <property type="match status" value="1"/>
</dbReference>
<dbReference type="Proteomes" id="UP001305928">
    <property type="component" value="Chromosome"/>
</dbReference>
<evidence type="ECO:0000256" key="1">
    <source>
        <dbReference type="ARBA" id="ARBA00008635"/>
    </source>
</evidence>
<evidence type="ECO:0000313" key="4">
    <source>
        <dbReference type="Proteomes" id="UP001305928"/>
    </source>
</evidence>
<keyword evidence="2" id="KW-0479">Metal-binding</keyword>
<dbReference type="Pfam" id="PF05163">
    <property type="entry name" value="DinB"/>
    <property type="match status" value="1"/>
</dbReference>
<organism evidence="3 4">
    <name type="scientific">Pseudomonas benzenivorans</name>
    <dbReference type="NCBI Taxonomy" id="556533"/>
    <lineage>
        <taxon>Bacteria</taxon>
        <taxon>Pseudomonadati</taxon>
        <taxon>Pseudomonadota</taxon>
        <taxon>Gammaproteobacteria</taxon>
        <taxon>Pseudomonadales</taxon>
        <taxon>Pseudomonadaceae</taxon>
        <taxon>Pseudomonas</taxon>
    </lineage>
</organism>
<evidence type="ECO:0000313" key="3">
    <source>
        <dbReference type="EMBL" id="WPC06972.1"/>
    </source>
</evidence>
<keyword evidence="4" id="KW-1185">Reference proteome</keyword>
<accession>A0ABZ0Q0H7</accession>
<name>A0ABZ0Q0H7_9PSED</name>
<dbReference type="InterPro" id="IPR034660">
    <property type="entry name" value="DinB/YfiT-like"/>
</dbReference>
<dbReference type="RefSeq" id="WP_318646147.1">
    <property type="nucleotide sequence ID" value="NZ_CP137892.1"/>
</dbReference>
<reference evidence="3 4" key="1">
    <citation type="submission" date="2023-11" db="EMBL/GenBank/DDBJ databases">
        <title>Complete genome of Pseudomonas benzenivorans BA3361.</title>
        <authorList>
            <person name="Shin S.Y."/>
            <person name="Song J."/>
            <person name="Kang H."/>
        </authorList>
    </citation>
    <scope>NUCLEOTIDE SEQUENCE [LARGE SCALE GENOMIC DNA]</scope>
    <source>
        <strain evidence="3 4">HNIBRBA3361</strain>
    </source>
</reference>
<sequence>MNLQPHLALLARYNRWMNLRLYEACGQLPPEALAADRGAYFGSILGTLNHILVGDRVWLQRFAEHPSGKASLAPVTALAKPATLDQLLFRDFAELCVHRRWLDELICAWIDLLSEDDLDDCLAYRNMKGVPARRPFASLLLHFFNHQTHHRGQATTLLHQAGQDVGVTDLLALIPDDDLA</sequence>
<dbReference type="InterPro" id="IPR007837">
    <property type="entry name" value="DinB"/>
</dbReference>
<proteinExistence type="inferred from homology"/>
<dbReference type="PANTHER" id="PTHR37302">
    <property type="entry name" value="SLR1116 PROTEIN"/>
    <property type="match status" value="1"/>
</dbReference>
<dbReference type="SUPFAM" id="SSF109854">
    <property type="entry name" value="DinB/YfiT-like putative metalloenzymes"/>
    <property type="match status" value="1"/>
</dbReference>
<dbReference type="Gene3D" id="1.20.120.450">
    <property type="entry name" value="dinb family like domain"/>
    <property type="match status" value="1"/>
</dbReference>
<protein>
    <submittedName>
        <fullName evidence="3">DinB family protein</fullName>
    </submittedName>
</protein>
<gene>
    <name evidence="3" type="ORF">SBP02_09545</name>
</gene>
<comment type="similarity">
    <text evidence="1">Belongs to the DinB family.</text>
</comment>
<dbReference type="EMBL" id="CP137892">
    <property type="protein sequence ID" value="WPC06972.1"/>
    <property type="molecule type" value="Genomic_DNA"/>
</dbReference>
<evidence type="ECO:0000256" key="2">
    <source>
        <dbReference type="ARBA" id="ARBA00022723"/>
    </source>
</evidence>